<evidence type="ECO:0000313" key="2">
    <source>
        <dbReference type="Proteomes" id="UP000092695"/>
    </source>
</evidence>
<accession>A0A193LEA1</accession>
<protein>
    <submittedName>
        <fullName evidence="1">Uncharacterized protein</fullName>
    </submittedName>
</protein>
<dbReference type="KEGG" id="woc:BA177_06120"/>
<name>A0A193LEA1_9GAMM</name>
<reference evidence="1 2" key="1">
    <citation type="submission" date="2016-06" db="EMBL/GenBank/DDBJ databases">
        <title>Complete genome sequence of a deep-branching marine Gamma Proteobacterium Woeseia oceani type strain XK5.</title>
        <authorList>
            <person name="Mu D."/>
            <person name="Du Z."/>
        </authorList>
    </citation>
    <scope>NUCLEOTIDE SEQUENCE [LARGE SCALE GENOMIC DNA]</scope>
    <source>
        <strain evidence="1 2">XK5</strain>
    </source>
</reference>
<organism evidence="1 2">
    <name type="scientific">Woeseia oceani</name>
    <dbReference type="NCBI Taxonomy" id="1548547"/>
    <lineage>
        <taxon>Bacteria</taxon>
        <taxon>Pseudomonadati</taxon>
        <taxon>Pseudomonadota</taxon>
        <taxon>Gammaproteobacteria</taxon>
        <taxon>Woeseiales</taxon>
        <taxon>Woeseiaceae</taxon>
        <taxon>Woeseia</taxon>
    </lineage>
</organism>
<dbReference type="EMBL" id="CP016268">
    <property type="protein sequence ID" value="ANO50837.1"/>
    <property type="molecule type" value="Genomic_DNA"/>
</dbReference>
<sequence>MAVPSGFTLKQEKIMAKANDTTPPVESDLDDLNEIVASNLRMLAAQTDDSAARQNAEQMAEQLEAESANSVAASIGLANEAALGNDGSRVAKIQGDLYDALRTVESFDIENQPGAPERLDRIAEMASALSADLNALCDSEHSAQSDLFSVDGGAA</sequence>
<dbReference type="Proteomes" id="UP000092695">
    <property type="component" value="Chromosome"/>
</dbReference>
<dbReference type="AlphaFoldDB" id="A0A193LEA1"/>
<gene>
    <name evidence="1" type="ORF">BA177_06120</name>
</gene>
<proteinExistence type="predicted"/>
<evidence type="ECO:0000313" key="1">
    <source>
        <dbReference type="EMBL" id="ANO50837.1"/>
    </source>
</evidence>
<keyword evidence="2" id="KW-1185">Reference proteome</keyword>